<proteinExistence type="predicted"/>
<evidence type="ECO:0000313" key="2">
    <source>
        <dbReference type="Proteomes" id="UP000013941"/>
    </source>
</evidence>
<organism evidence="1 2">
    <name type="scientific">Strawberry lethal yellows phytoplasma (CPA) str. NZSb11</name>
    <dbReference type="NCBI Taxonomy" id="980422"/>
    <lineage>
        <taxon>Bacteria</taxon>
        <taxon>Bacillati</taxon>
        <taxon>Mycoplasmatota</taxon>
        <taxon>Mollicutes</taxon>
        <taxon>Acholeplasmatales</taxon>
        <taxon>Acholeplasmataceae</taxon>
        <taxon>Candidatus Phytoplasma</taxon>
        <taxon>16SrXII (Stolbur group)</taxon>
    </lineage>
</organism>
<accession>R4S0I4</accession>
<sequence length="43" mass="5290">MILLFVFFKDIKKRLTKKLILKVFLKNYPKYFNISVTIKKRVL</sequence>
<dbReference type="KEGG" id="nzs:SLY_0353"/>
<reference evidence="1 2" key="1">
    <citation type="journal article" date="2013" name="BMC Genomics">
        <title>Comparison of the complete genome sequence of two closely related isolates of 'Candidatus Phytoplasma australiense' reveals genome plasticity.</title>
        <authorList>
            <person name="Andersen M.T."/>
            <person name="Liefting L.W."/>
            <person name="Havukkala I."/>
            <person name="Beever R.E."/>
        </authorList>
    </citation>
    <scope>NUCLEOTIDE SEQUENCE [LARGE SCALE GENOMIC DNA]</scope>
    <source>
        <strain evidence="1 2">NZSb11</strain>
    </source>
</reference>
<name>R4S0I4_PHYAS</name>
<evidence type="ECO:0000313" key="1">
    <source>
        <dbReference type="EMBL" id="AGL90273.1"/>
    </source>
</evidence>
<keyword evidence="2" id="KW-1185">Reference proteome</keyword>
<dbReference type="Proteomes" id="UP000013941">
    <property type="component" value="Chromosome"/>
</dbReference>
<gene>
    <name evidence="1" type="ORF">SLY_0353</name>
</gene>
<dbReference type="AlphaFoldDB" id="R4S0I4"/>
<dbReference type="EMBL" id="CP002548">
    <property type="protein sequence ID" value="AGL90273.1"/>
    <property type="molecule type" value="Genomic_DNA"/>
</dbReference>
<dbReference type="PATRIC" id="fig|980422.3.peg.327"/>
<dbReference type="HOGENOM" id="CLU_3240236_0_0_14"/>
<protein>
    <submittedName>
        <fullName evidence="1">Uncharacterized protein</fullName>
    </submittedName>
</protein>